<protein>
    <recommendedName>
        <fullName evidence="4">MRG domain-containing protein</fullName>
    </recommendedName>
</protein>
<evidence type="ECO:0000313" key="2">
    <source>
        <dbReference type="EMBL" id="WAQ90200.1"/>
    </source>
</evidence>
<organism evidence="2 3">
    <name type="scientific">Puccinia triticina</name>
    <dbReference type="NCBI Taxonomy" id="208348"/>
    <lineage>
        <taxon>Eukaryota</taxon>
        <taxon>Fungi</taxon>
        <taxon>Dikarya</taxon>
        <taxon>Basidiomycota</taxon>
        <taxon>Pucciniomycotina</taxon>
        <taxon>Pucciniomycetes</taxon>
        <taxon>Pucciniales</taxon>
        <taxon>Pucciniaceae</taxon>
        <taxon>Puccinia</taxon>
    </lineage>
</organism>
<feature type="region of interest" description="Disordered" evidence="1">
    <location>
        <begin position="1"/>
        <end position="24"/>
    </location>
</feature>
<dbReference type="GeneID" id="77802665"/>
<evidence type="ECO:0000256" key="1">
    <source>
        <dbReference type="SAM" id="MobiDB-lite"/>
    </source>
</evidence>
<evidence type="ECO:0000313" key="3">
    <source>
        <dbReference type="Proteomes" id="UP001164743"/>
    </source>
</evidence>
<keyword evidence="3" id="KW-1185">Reference proteome</keyword>
<dbReference type="EMBL" id="CP110432">
    <property type="protein sequence ID" value="WAQ90200.1"/>
    <property type="molecule type" value="Genomic_DNA"/>
</dbReference>
<dbReference type="Proteomes" id="UP001164743">
    <property type="component" value="Chromosome 12A"/>
</dbReference>
<reference evidence="2" key="1">
    <citation type="submission" date="2022-10" db="EMBL/GenBank/DDBJ databases">
        <title>Puccinia triticina Genome sequencing and assembly.</title>
        <authorList>
            <person name="Li C."/>
        </authorList>
    </citation>
    <scope>NUCLEOTIDE SEQUENCE</scope>
    <source>
        <strain evidence="2">Pt15</strain>
    </source>
</reference>
<gene>
    <name evidence="2" type="ORF">PtA15_12A186</name>
</gene>
<dbReference type="RefSeq" id="XP_053025755.1">
    <property type="nucleotide sequence ID" value="XM_053161770.1"/>
</dbReference>
<sequence>MTSRAPHPALPTLISHPTNKPRLGSKQLQITSAAQKSMRDVSSQSDTNSMNILVDEAPQLDNPALGQMRLAVANHPHESASTDSKMYEPISAQGQLPAADESNEASAPTQAVLPAKVLGLIESIPDKLAFLLEPNVDYEKQSCRKDLILGVIKHFHPGYTSPVRQPKKGFLIREYKQRVLPQIAPYLQWKVKQQELLEAAEAKAMTQDPGPLDLSGLNPNSASITTDAILDIIAGRRPSIKLPLTMTKTAAIGFFHQCVCRPPPGGYPMPFTATPSPVPQPYHRLLTRDEIFFTLQCHCPVMFVPSDLLKPILLALYVQFVLDNIADESIFEGVHYFYRQV</sequence>
<evidence type="ECO:0008006" key="4">
    <source>
        <dbReference type="Google" id="ProtNLM"/>
    </source>
</evidence>
<proteinExistence type="predicted"/>
<accession>A0ABY7D2H0</accession>
<name>A0ABY7D2H0_9BASI</name>